<dbReference type="EMBL" id="AACS02000004">
    <property type="protein sequence ID" value="EAU81747.2"/>
    <property type="molecule type" value="Genomic_DNA"/>
</dbReference>
<proteinExistence type="predicted"/>
<dbReference type="VEuPathDB" id="FungiDB:CC1G_12128"/>
<evidence type="ECO:0000313" key="2">
    <source>
        <dbReference type="Proteomes" id="UP000001861"/>
    </source>
</evidence>
<dbReference type="InParanoid" id="A8PAZ1"/>
<comment type="caution">
    <text evidence="1">The sequence shown here is derived from an EMBL/GenBank/DDBJ whole genome shotgun (WGS) entry which is preliminary data.</text>
</comment>
<dbReference type="KEGG" id="cci:CC1G_12128"/>
<evidence type="ECO:0000313" key="1">
    <source>
        <dbReference type="EMBL" id="EAU81747.2"/>
    </source>
</evidence>
<dbReference type="AlphaFoldDB" id="A8PAZ1"/>
<protein>
    <submittedName>
        <fullName evidence="1">Uncharacterized protein</fullName>
    </submittedName>
</protein>
<gene>
    <name evidence="1" type="ORF">CC1G_12128</name>
</gene>
<dbReference type="Proteomes" id="UP000001861">
    <property type="component" value="Unassembled WGS sequence"/>
</dbReference>
<dbReference type="GeneID" id="6016697"/>
<dbReference type="RefSeq" id="XP_001840074.2">
    <property type="nucleotide sequence ID" value="XM_001840022.2"/>
</dbReference>
<name>A8PAZ1_COPC7</name>
<organism evidence="1 2">
    <name type="scientific">Coprinopsis cinerea (strain Okayama-7 / 130 / ATCC MYA-4618 / FGSC 9003)</name>
    <name type="common">Inky cap fungus</name>
    <name type="synonym">Hormographiella aspergillata</name>
    <dbReference type="NCBI Taxonomy" id="240176"/>
    <lineage>
        <taxon>Eukaryota</taxon>
        <taxon>Fungi</taxon>
        <taxon>Dikarya</taxon>
        <taxon>Basidiomycota</taxon>
        <taxon>Agaricomycotina</taxon>
        <taxon>Agaricomycetes</taxon>
        <taxon>Agaricomycetidae</taxon>
        <taxon>Agaricales</taxon>
        <taxon>Agaricineae</taxon>
        <taxon>Psathyrellaceae</taxon>
        <taxon>Coprinopsis</taxon>
    </lineage>
</organism>
<accession>A8PAZ1</accession>
<sequence>MMDVALLRELSEEFKKMIDGGMAETDIRRQLPSDDPSARTPRGLFHFSMFDYVLTLFSLGGLPRSRDTPGSHTPPAEVLSSFMSCFNHYPEINSPEHKPKTTLKVLDGLPIILTWMERHCYPILDGTSTSTVQDKADLAYRACLVISFIMETYDGVKEASLRSNNLKLAVLVQKSWVIPLCGIDGEPLRNLAELGHDPMLHILGVFEPGMHSSRRFPRHRRALTDLLGLHESMRLHCGQRSRRFHVEMAVSLFQEKERTLRYNAPRKYPESGQSVGGVYGYDRSHRTVRFTYWKTCGGRGPHRRLEQGRRSYHWARVLGECSARTGSRGALSTISLRLVGLLICAIIGYKCRYRIESLTEVERNSADGWDVINNVVLVERMKWTPETFTFLPSSTAGPKIGLLDEFGMDKMLQSAFPGIDSSLEGLNDLW</sequence>
<dbReference type="HOGENOM" id="CLU_637805_0_0_1"/>
<reference evidence="1 2" key="1">
    <citation type="journal article" date="2010" name="Proc. Natl. Acad. Sci. U.S.A.">
        <title>Insights into evolution of multicellular fungi from the assembled chromosomes of the mushroom Coprinopsis cinerea (Coprinus cinereus).</title>
        <authorList>
            <person name="Stajich J.E."/>
            <person name="Wilke S.K."/>
            <person name="Ahren D."/>
            <person name="Au C.H."/>
            <person name="Birren B.W."/>
            <person name="Borodovsky M."/>
            <person name="Burns C."/>
            <person name="Canback B."/>
            <person name="Casselton L.A."/>
            <person name="Cheng C.K."/>
            <person name="Deng J."/>
            <person name="Dietrich F.S."/>
            <person name="Fargo D.C."/>
            <person name="Farman M.L."/>
            <person name="Gathman A.C."/>
            <person name="Goldberg J."/>
            <person name="Guigo R."/>
            <person name="Hoegger P.J."/>
            <person name="Hooker J.B."/>
            <person name="Huggins A."/>
            <person name="James T.Y."/>
            <person name="Kamada T."/>
            <person name="Kilaru S."/>
            <person name="Kodira C."/>
            <person name="Kues U."/>
            <person name="Kupfer D."/>
            <person name="Kwan H.S."/>
            <person name="Lomsadze A."/>
            <person name="Li W."/>
            <person name="Lilly W.W."/>
            <person name="Ma L.J."/>
            <person name="Mackey A.J."/>
            <person name="Manning G."/>
            <person name="Martin F."/>
            <person name="Muraguchi H."/>
            <person name="Natvig D.O."/>
            <person name="Palmerini H."/>
            <person name="Ramesh M.A."/>
            <person name="Rehmeyer C.J."/>
            <person name="Roe B.A."/>
            <person name="Shenoy N."/>
            <person name="Stanke M."/>
            <person name="Ter-Hovhannisyan V."/>
            <person name="Tunlid A."/>
            <person name="Velagapudi R."/>
            <person name="Vision T.J."/>
            <person name="Zeng Q."/>
            <person name="Zolan M.E."/>
            <person name="Pukkila P.J."/>
        </authorList>
    </citation>
    <scope>NUCLEOTIDE SEQUENCE [LARGE SCALE GENOMIC DNA]</scope>
    <source>
        <strain evidence="2">Okayama-7 / 130 / ATCC MYA-4618 / FGSC 9003</strain>
    </source>
</reference>
<keyword evidence="2" id="KW-1185">Reference proteome</keyword>